<keyword evidence="4" id="KW-0813">Transport</keyword>
<dbReference type="InterPro" id="IPR018035">
    <property type="entry name" value="Flagellar_FliH/T3SS_HrpE"/>
</dbReference>
<reference evidence="10 11" key="1">
    <citation type="submission" date="2018-03" db="EMBL/GenBank/DDBJ databases">
        <title>The draft genome of Sphingosinicella sp. GL-C-18.</title>
        <authorList>
            <person name="Liu L."/>
            <person name="Li L."/>
            <person name="Liang L."/>
            <person name="Zhang X."/>
            <person name="Wang T."/>
        </authorList>
    </citation>
    <scope>NUCLEOTIDE SEQUENCE [LARGE SCALE GENOMIC DNA]</scope>
    <source>
        <strain evidence="10 11">GL-C-18</strain>
    </source>
</reference>
<dbReference type="Pfam" id="PF02108">
    <property type="entry name" value="FliH"/>
    <property type="match status" value="1"/>
</dbReference>
<dbReference type="GO" id="GO:0015031">
    <property type="term" value="P:protein transport"/>
    <property type="evidence" value="ECO:0007669"/>
    <property type="project" value="UniProtKB-KW"/>
</dbReference>
<keyword evidence="7" id="KW-1006">Bacterial flagellum protein export</keyword>
<evidence type="ECO:0000256" key="1">
    <source>
        <dbReference type="ARBA" id="ARBA00003041"/>
    </source>
</evidence>
<feature type="region of interest" description="Disordered" evidence="8">
    <location>
        <begin position="1"/>
        <end position="33"/>
    </location>
</feature>
<protein>
    <recommendedName>
        <fullName evidence="3">Flagellar assembly protein FliH</fullName>
    </recommendedName>
</protein>
<dbReference type="PANTHER" id="PTHR34982:SF1">
    <property type="entry name" value="FLAGELLAR ASSEMBLY PROTEIN FLIH"/>
    <property type="match status" value="1"/>
</dbReference>
<evidence type="ECO:0000256" key="8">
    <source>
        <dbReference type="SAM" id="MobiDB-lite"/>
    </source>
</evidence>
<dbReference type="GO" id="GO:0005829">
    <property type="term" value="C:cytosol"/>
    <property type="evidence" value="ECO:0007669"/>
    <property type="project" value="TreeGrafter"/>
</dbReference>
<dbReference type="PANTHER" id="PTHR34982">
    <property type="entry name" value="YOP PROTEINS TRANSLOCATION PROTEIN L"/>
    <property type="match status" value="1"/>
</dbReference>
<evidence type="ECO:0000256" key="2">
    <source>
        <dbReference type="ARBA" id="ARBA00006602"/>
    </source>
</evidence>
<keyword evidence="6" id="KW-0653">Protein transport</keyword>
<evidence type="ECO:0000256" key="3">
    <source>
        <dbReference type="ARBA" id="ARBA00016507"/>
    </source>
</evidence>
<gene>
    <name evidence="10" type="ORF">C7I55_03860</name>
</gene>
<evidence type="ECO:0000256" key="5">
    <source>
        <dbReference type="ARBA" id="ARBA00022795"/>
    </source>
</evidence>
<dbReference type="InterPro" id="IPR051472">
    <property type="entry name" value="T3SS_Stator/FliH"/>
</dbReference>
<comment type="similarity">
    <text evidence="2">Belongs to the FliH family.</text>
</comment>
<comment type="function">
    <text evidence="1">Needed for flagellar regrowth and assembly.</text>
</comment>
<evidence type="ECO:0000256" key="6">
    <source>
        <dbReference type="ARBA" id="ARBA00022927"/>
    </source>
</evidence>
<comment type="caution">
    <text evidence="10">The sequence shown here is derived from an EMBL/GenBank/DDBJ whole genome shotgun (WGS) entry which is preliminary data.</text>
</comment>
<proteinExistence type="inferred from homology"/>
<feature type="domain" description="Flagellar assembly protein FliH/Type III secretion system HrpE" evidence="9">
    <location>
        <begin position="134"/>
        <end position="249"/>
    </location>
</feature>
<dbReference type="EMBL" id="PXYI01000001">
    <property type="protein sequence ID" value="PSJ43500.1"/>
    <property type="molecule type" value="Genomic_DNA"/>
</dbReference>
<dbReference type="GO" id="GO:0044781">
    <property type="term" value="P:bacterial-type flagellum organization"/>
    <property type="evidence" value="ECO:0007669"/>
    <property type="project" value="UniProtKB-KW"/>
</dbReference>
<keyword evidence="5" id="KW-1005">Bacterial flagellum biogenesis</keyword>
<name>A0A2P7QZV7_9SPHN</name>
<dbReference type="AlphaFoldDB" id="A0A2P7QZV7"/>
<evidence type="ECO:0000313" key="11">
    <source>
        <dbReference type="Proteomes" id="UP000241167"/>
    </source>
</evidence>
<keyword evidence="11" id="KW-1185">Reference proteome</keyword>
<evidence type="ECO:0000313" key="10">
    <source>
        <dbReference type="EMBL" id="PSJ43500.1"/>
    </source>
</evidence>
<evidence type="ECO:0000256" key="4">
    <source>
        <dbReference type="ARBA" id="ARBA00022448"/>
    </source>
</evidence>
<organism evidence="10 11">
    <name type="scientific">Allosphingosinicella deserti</name>
    <dbReference type="NCBI Taxonomy" id="2116704"/>
    <lineage>
        <taxon>Bacteria</taxon>
        <taxon>Pseudomonadati</taxon>
        <taxon>Pseudomonadota</taxon>
        <taxon>Alphaproteobacteria</taxon>
        <taxon>Sphingomonadales</taxon>
        <taxon>Sphingomonadaceae</taxon>
        <taxon>Allosphingosinicella</taxon>
    </lineage>
</organism>
<dbReference type="Proteomes" id="UP000241167">
    <property type="component" value="Unassembled WGS sequence"/>
</dbReference>
<evidence type="ECO:0000256" key="7">
    <source>
        <dbReference type="ARBA" id="ARBA00023225"/>
    </source>
</evidence>
<evidence type="ECO:0000259" key="9">
    <source>
        <dbReference type="Pfam" id="PF02108"/>
    </source>
</evidence>
<accession>A0A2P7QZV7</accession>
<sequence length="259" mass="26956">MRRRCRCGRPGLTPAAGAHPRRGKGIARGGSAAVARRRLPGRARRRPGAQVGAAGACDRKGAGVTFHLVHADKIALLASDRAVIKRAERSDFTDAAALLAAAGTIRDQALADADAARRDGHAEGLAEARASIGDHLAEQVAAFATAIEAHEQARRSDIAEAAYAAVRAIVGELEDEALVPRMVERTLARLPADGPVTVFVPADLAARVSERLGERSHVVIAEDPSLGSGDCVVRTSAGQVIASLSVQLDSLAKRWGVAA</sequence>